<dbReference type="PANTHER" id="PTHR37841:SF1">
    <property type="entry name" value="DUF3298 DOMAIN-CONTAINING PROTEIN"/>
    <property type="match status" value="1"/>
</dbReference>
<dbReference type="Proteomes" id="UP000177905">
    <property type="component" value="Unassembled WGS sequence"/>
</dbReference>
<dbReference type="PANTHER" id="PTHR37841">
    <property type="entry name" value="GLR2918 PROTEIN"/>
    <property type="match status" value="1"/>
</dbReference>
<gene>
    <name evidence="1" type="ORF">A2290_07285</name>
</gene>
<comment type="caution">
    <text evidence="1">The sequence shown here is derived from an EMBL/GenBank/DDBJ whole genome shotgun (WGS) entry which is preliminary data.</text>
</comment>
<protein>
    <recommendedName>
        <fullName evidence="3">WG repeat-containing protein</fullName>
    </recommendedName>
</protein>
<sequence>MVKIYQYPIWNYFNNNRHYDFYPIAKFVYGIINSTKMSDKKTTILYIIRYKDKFGFIDRNGKIIIKPIFNNDQFFNRYEGAVVFDNLIPIKQKKKWGYIDSLGNFIISPQFDVALPFSEGLAPVGLKVGMSYGIPDCKWGYIDLSGQLVIDYQFNWIEKFENGQAIASIPDNRGLVGRYHGKHGVINKKGAFVIKPIYESIGDFSEGLYNVEIKKKWGYIDAKGKIIIPLHYSDASPFKEGLAKVQEDNKNYLCIGKTGKTIHSCSYDSKNFEYGFETKYSIYRFCEGLAIYISKDKCGYINNKGEETIKAQFNDATDFHEGFACVKIDKKWGFINHKGEIVIQPQFKSSSLFNEGLAMAHTDIKIDKKDYSRYGFIDPKGEFIIKPQFTKPDERPITFDHNLASVILDKKRTYINKSGKVVWQET</sequence>
<accession>A0A1F4RZ52</accession>
<dbReference type="Pfam" id="PF14903">
    <property type="entry name" value="WG_beta_rep"/>
    <property type="match status" value="5"/>
</dbReference>
<evidence type="ECO:0000313" key="2">
    <source>
        <dbReference type="Proteomes" id="UP000177905"/>
    </source>
</evidence>
<dbReference type="SUPFAM" id="SSF69360">
    <property type="entry name" value="Cell wall binding repeat"/>
    <property type="match status" value="2"/>
</dbReference>
<dbReference type="EMBL" id="MEUA01000054">
    <property type="protein sequence ID" value="OGC13476.1"/>
    <property type="molecule type" value="Genomic_DNA"/>
</dbReference>
<evidence type="ECO:0008006" key="3">
    <source>
        <dbReference type="Google" id="ProtNLM"/>
    </source>
</evidence>
<organism evidence="1 2">
    <name type="scientific">candidate division WOR-1 bacterium RIFOXYB2_FULL_36_35</name>
    <dbReference type="NCBI Taxonomy" id="1802578"/>
    <lineage>
        <taxon>Bacteria</taxon>
        <taxon>Bacillati</taxon>
        <taxon>Saganbacteria</taxon>
    </lineage>
</organism>
<name>A0A1F4RZ52_UNCSA</name>
<reference evidence="1 2" key="1">
    <citation type="journal article" date="2016" name="Nat. Commun.">
        <title>Thousands of microbial genomes shed light on interconnected biogeochemical processes in an aquifer system.</title>
        <authorList>
            <person name="Anantharaman K."/>
            <person name="Brown C.T."/>
            <person name="Hug L.A."/>
            <person name="Sharon I."/>
            <person name="Castelle C.J."/>
            <person name="Probst A.J."/>
            <person name="Thomas B.C."/>
            <person name="Singh A."/>
            <person name="Wilkins M.J."/>
            <person name="Karaoz U."/>
            <person name="Brodie E.L."/>
            <person name="Williams K.H."/>
            <person name="Hubbard S.S."/>
            <person name="Banfield J.F."/>
        </authorList>
    </citation>
    <scope>NUCLEOTIDE SEQUENCE [LARGE SCALE GENOMIC DNA]</scope>
</reference>
<dbReference type="AlphaFoldDB" id="A0A1F4RZ52"/>
<evidence type="ECO:0000313" key="1">
    <source>
        <dbReference type="EMBL" id="OGC13476.1"/>
    </source>
</evidence>
<proteinExistence type="predicted"/>
<dbReference type="InterPro" id="IPR032774">
    <property type="entry name" value="WG_beta_rep"/>
</dbReference>